<accession>A0AAN7P7F5</accession>
<dbReference type="EMBL" id="JARPUR010000002">
    <property type="protein sequence ID" value="KAK4882790.1"/>
    <property type="molecule type" value="Genomic_DNA"/>
</dbReference>
<organism evidence="2 3">
    <name type="scientific">Aquatica leii</name>
    <dbReference type="NCBI Taxonomy" id="1421715"/>
    <lineage>
        <taxon>Eukaryota</taxon>
        <taxon>Metazoa</taxon>
        <taxon>Ecdysozoa</taxon>
        <taxon>Arthropoda</taxon>
        <taxon>Hexapoda</taxon>
        <taxon>Insecta</taxon>
        <taxon>Pterygota</taxon>
        <taxon>Neoptera</taxon>
        <taxon>Endopterygota</taxon>
        <taxon>Coleoptera</taxon>
        <taxon>Polyphaga</taxon>
        <taxon>Elateriformia</taxon>
        <taxon>Elateroidea</taxon>
        <taxon>Lampyridae</taxon>
        <taxon>Luciolinae</taxon>
        <taxon>Aquatica</taxon>
    </lineage>
</organism>
<protein>
    <submittedName>
        <fullName evidence="2">Uncharacterized protein</fullName>
    </submittedName>
</protein>
<keyword evidence="1" id="KW-0732">Signal</keyword>
<evidence type="ECO:0000256" key="1">
    <source>
        <dbReference type="SAM" id="SignalP"/>
    </source>
</evidence>
<proteinExistence type="predicted"/>
<feature type="chain" id="PRO_5042877504" evidence="1">
    <location>
        <begin position="18"/>
        <end position="71"/>
    </location>
</feature>
<dbReference type="AlphaFoldDB" id="A0AAN7P7F5"/>
<comment type="caution">
    <text evidence="2">The sequence shown here is derived from an EMBL/GenBank/DDBJ whole genome shotgun (WGS) entry which is preliminary data.</text>
</comment>
<dbReference type="Proteomes" id="UP001353858">
    <property type="component" value="Unassembled WGS sequence"/>
</dbReference>
<gene>
    <name evidence="2" type="ORF">RN001_006109</name>
</gene>
<keyword evidence="3" id="KW-1185">Reference proteome</keyword>
<feature type="signal peptide" evidence="1">
    <location>
        <begin position="1"/>
        <end position="17"/>
    </location>
</feature>
<sequence length="71" mass="8024">MKIILVVLFIYAAVCLGLPTDNSKKNCRCIPFQQCTGEVDNSVYCQPWYGMSCCIFKNRAAADERIKTIVK</sequence>
<name>A0AAN7P7F5_9COLE</name>
<reference evidence="3" key="1">
    <citation type="submission" date="2023-01" db="EMBL/GenBank/DDBJ databases">
        <title>Key to firefly adult light organ development and bioluminescence: homeobox transcription factors regulate luciferase expression and transportation to peroxisome.</title>
        <authorList>
            <person name="Fu X."/>
        </authorList>
    </citation>
    <scope>NUCLEOTIDE SEQUENCE [LARGE SCALE GENOMIC DNA]</scope>
</reference>
<evidence type="ECO:0000313" key="3">
    <source>
        <dbReference type="Proteomes" id="UP001353858"/>
    </source>
</evidence>
<evidence type="ECO:0000313" key="2">
    <source>
        <dbReference type="EMBL" id="KAK4882790.1"/>
    </source>
</evidence>